<keyword evidence="4" id="KW-0677">Repeat</keyword>
<evidence type="ECO:0000256" key="8">
    <source>
        <dbReference type="SAM" id="Phobius"/>
    </source>
</evidence>
<keyword evidence="11" id="KW-1185">Reference proteome</keyword>
<feature type="repeat" description="WD" evidence="7">
    <location>
        <begin position="273"/>
        <end position="306"/>
    </location>
</feature>
<evidence type="ECO:0000256" key="3">
    <source>
        <dbReference type="ARBA" id="ARBA00022692"/>
    </source>
</evidence>
<dbReference type="PROSITE" id="PS50082">
    <property type="entry name" value="WD_REPEATS_2"/>
    <property type="match status" value="4"/>
</dbReference>
<dbReference type="PANTHER" id="PTHR19848:SF8">
    <property type="entry name" value="F-BOX AND WD REPEAT DOMAIN CONTAINING 7"/>
    <property type="match status" value="1"/>
</dbReference>
<protein>
    <recommendedName>
        <fullName evidence="9">Ion transport domain-containing protein</fullName>
    </recommendedName>
</protein>
<dbReference type="InterPro" id="IPR005821">
    <property type="entry name" value="Ion_trans_dom"/>
</dbReference>
<feature type="transmembrane region" description="Helical" evidence="8">
    <location>
        <begin position="1076"/>
        <end position="1098"/>
    </location>
</feature>
<feature type="repeat" description="WD" evidence="7">
    <location>
        <begin position="315"/>
        <end position="356"/>
    </location>
</feature>
<keyword evidence="2 7" id="KW-0853">WD repeat</keyword>
<feature type="transmembrane region" description="Helical" evidence="8">
    <location>
        <begin position="892"/>
        <end position="913"/>
    </location>
</feature>
<dbReference type="InterPro" id="IPR015943">
    <property type="entry name" value="WD40/YVTN_repeat-like_dom_sf"/>
</dbReference>
<name>A0A1R2CBE7_9CILI</name>
<keyword evidence="3 8" id="KW-0812">Transmembrane</keyword>
<evidence type="ECO:0000256" key="7">
    <source>
        <dbReference type="PROSITE-ProRule" id="PRU00221"/>
    </source>
</evidence>
<comment type="subcellular location">
    <subcellularLocation>
        <location evidence="1">Membrane</location>
        <topology evidence="1">Multi-pass membrane protein</topology>
    </subcellularLocation>
</comment>
<evidence type="ECO:0000256" key="2">
    <source>
        <dbReference type="ARBA" id="ARBA00022574"/>
    </source>
</evidence>
<dbReference type="Gene3D" id="1.20.120.350">
    <property type="entry name" value="Voltage-gated potassium channels. Chain C"/>
    <property type="match status" value="1"/>
</dbReference>
<evidence type="ECO:0000313" key="10">
    <source>
        <dbReference type="EMBL" id="OMJ86327.1"/>
    </source>
</evidence>
<evidence type="ECO:0000256" key="1">
    <source>
        <dbReference type="ARBA" id="ARBA00004141"/>
    </source>
</evidence>
<dbReference type="GO" id="GO:0016020">
    <property type="term" value="C:membrane"/>
    <property type="evidence" value="ECO:0007669"/>
    <property type="project" value="UniProtKB-SubCell"/>
</dbReference>
<evidence type="ECO:0000259" key="9">
    <source>
        <dbReference type="Pfam" id="PF00520"/>
    </source>
</evidence>
<evidence type="ECO:0000313" key="11">
    <source>
        <dbReference type="Proteomes" id="UP000187209"/>
    </source>
</evidence>
<dbReference type="PROSITE" id="PS00678">
    <property type="entry name" value="WD_REPEATS_1"/>
    <property type="match status" value="1"/>
</dbReference>
<dbReference type="Gene3D" id="2.130.10.10">
    <property type="entry name" value="YVTN repeat-like/Quinoprotein amine dehydrogenase"/>
    <property type="match status" value="3"/>
</dbReference>
<feature type="domain" description="Ion transport" evidence="9">
    <location>
        <begin position="896"/>
        <end position="1108"/>
    </location>
</feature>
<dbReference type="SUPFAM" id="SSF101908">
    <property type="entry name" value="Putative isomerase YbhE"/>
    <property type="match status" value="1"/>
</dbReference>
<dbReference type="InterPro" id="IPR011047">
    <property type="entry name" value="Quinoprotein_ADH-like_sf"/>
</dbReference>
<dbReference type="SUPFAM" id="SSF50998">
    <property type="entry name" value="Quinoprotein alcohol dehydrogenase-like"/>
    <property type="match status" value="1"/>
</dbReference>
<proteinExistence type="predicted"/>
<dbReference type="EMBL" id="MPUH01000209">
    <property type="protein sequence ID" value="OMJ86327.1"/>
    <property type="molecule type" value="Genomic_DNA"/>
</dbReference>
<dbReference type="Proteomes" id="UP000187209">
    <property type="component" value="Unassembled WGS sequence"/>
</dbReference>
<dbReference type="InterPro" id="IPR019775">
    <property type="entry name" value="WD40_repeat_CS"/>
</dbReference>
<feature type="repeat" description="WD" evidence="7">
    <location>
        <begin position="141"/>
        <end position="182"/>
    </location>
</feature>
<comment type="caution">
    <text evidence="10">The sequence shown here is derived from an EMBL/GenBank/DDBJ whole genome shotgun (WGS) entry which is preliminary data.</text>
</comment>
<sequence>MFSKLGISFASNGESQSKSKIRPILEEDQIIDLASMKTFKDRMKTVSSFIASYNPEAISTPFKGTDLKLTRDEKTVIFGSKDGRLAKLNMETKDIVLDTHIDDKAIWTIELSKDESLVYVGGQHPTIKCFNFHTFEPAGKFSGHKSDVFLIIISSDNKSMYSCSEDGTVKLWDLSTKDTKESKAKHRDIAKHSKAVQAIDITPDGRYLMTGSIDMSSCILTKDSGDWAVASTLINDSPIMAVKISETLKYVVTGDEDGKVIAWDFYQQNKLKVFKDTASIWCIDVSEDGDFIVTGGKSTNIMLWDMAKERRCIELKGHKQMIKSTVITADQKHVVSLSNDSKVMKWKIPNFEERTVINTNRTVIKLWFSNENGLLYAYMKVNEDSSDKYMINAWNLINYALVKEFPISEPNIVNYYKGPSDKYMYFISNADGIYTMTSYDLIEGLKVTTYPLGRIEFVSFSVSLDNQYLFIGQTFKILTFRLGEKATMYNWQIYHGGQVKQIVCTSNMKYILSADSLNVLKLIDVELMADENVRNDLEELTMFKEAGSDFIDMKLMNEDIVVIVSYNFTVFWSIDKRTVVKKVDKPNVSDIGFSLDQNYIFFRTGSKIEIWTSSDFSYNCFIQYDEDLSSYHISPDNKTIAVSQHDGNILVSRSPLATKTIFLCGNPSEKCQFISYASSIIDDSSEEYNGNFDDWIIEPFHYNLLHLYAFYNFDEYLTLALKRKSPFFCTALGFSPLTIALEADYPNCINAILRELREVFNENPFVFLSIESCLPALNECGYERLHSVYDILFSATKVVGLPKFCSNEPKFPVRVISDSFIPKRESFEPSVVYAEEGKTLEFLQTFVKVPLLAGTSESIEFLQSIEDCKNLRIYDTEFIQTLLQEKWNQIKWVAYLQAIVYIVFLVLLSLYTVEYRNDSFLVAPFVVNCLFCVYELSYLASSKTKYFQDPWNYIDITRIFAFLIYAVLIWVNVLPDEDGFLAALILISWVRGVAYFRIFKQTRYLINLLITSCRDIAAFLVILFYSTISFALIFYALLPYKDENGETIEDFFVYATSFYDLNLGNSNVEGFGKLEWGFYILVTILNPIIMINLLISILGDTYGTASENESVNDARELIKLIFEAELLMFWRRTTIDRKYIHVCDELEPVFTEQEDLQKRKIKMLKSRVVGMTENMKKEEQIIFEMIRLIQVRNAAVSDLIEDYEYKKAIK</sequence>
<feature type="transmembrane region" description="Helical" evidence="8">
    <location>
        <begin position="953"/>
        <end position="973"/>
    </location>
</feature>
<keyword evidence="5 8" id="KW-1133">Transmembrane helix</keyword>
<feature type="repeat" description="WD" evidence="7">
    <location>
        <begin position="232"/>
        <end position="273"/>
    </location>
</feature>
<dbReference type="PANTHER" id="PTHR19848">
    <property type="entry name" value="WD40 REPEAT PROTEIN"/>
    <property type="match status" value="1"/>
</dbReference>
<dbReference type="PROSITE" id="PS50294">
    <property type="entry name" value="WD_REPEATS_REGION"/>
    <property type="match status" value="1"/>
</dbReference>
<dbReference type="Pfam" id="PF00400">
    <property type="entry name" value="WD40"/>
    <property type="match status" value="4"/>
</dbReference>
<dbReference type="GO" id="GO:0005216">
    <property type="term" value="F:monoatomic ion channel activity"/>
    <property type="evidence" value="ECO:0007669"/>
    <property type="project" value="InterPro"/>
</dbReference>
<dbReference type="SMART" id="SM00320">
    <property type="entry name" value="WD40"/>
    <property type="match status" value="7"/>
</dbReference>
<evidence type="ECO:0000256" key="6">
    <source>
        <dbReference type="ARBA" id="ARBA00023136"/>
    </source>
</evidence>
<accession>A0A1R2CBE7</accession>
<gene>
    <name evidence="10" type="ORF">SteCoe_12175</name>
</gene>
<evidence type="ECO:0000256" key="4">
    <source>
        <dbReference type="ARBA" id="ARBA00022737"/>
    </source>
</evidence>
<organism evidence="10 11">
    <name type="scientific">Stentor coeruleus</name>
    <dbReference type="NCBI Taxonomy" id="5963"/>
    <lineage>
        <taxon>Eukaryota</taxon>
        <taxon>Sar</taxon>
        <taxon>Alveolata</taxon>
        <taxon>Ciliophora</taxon>
        <taxon>Postciliodesmatophora</taxon>
        <taxon>Heterotrichea</taxon>
        <taxon>Heterotrichida</taxon>
        <taxon>Stentoridae</taxon>
        <taxon>Stentor</taxon>
    </lineage>
</organism>
<dbReference type="AlphaFoldDB" id="A0A1R2CBE7"/>
<dbReference type="Pfam" id="PF00520">
    <property type="entry name" value="Ion_trans"/>
    <property type="match status" value="1"/>
</dbReference>
<dbReference type="OrthoDB" id="10262475at2759"/>
<evidence type="ECO:0000256" key="5">
    <source>
        <dbReference type="ARBA" id="ARBA00022989"/>
    </source>
</evidence>
<dbReference type="InterPro" id="IPR001680">
    <property type="entry name" value="WD40_rpt"/>
</dbReference>
<dbReference type="InterPro" id="IPR027359">
    <property type="entry name" value="Volt_channel_dom_sf"/>
</dbReference>
<feature type="transmembrane region" description="Helical" evidence="8">
    <location>
        <begin position="979"/>
        <end position="996"/>
    </location>
</feature>
<reference evidence="10 11" key="1">
    <citation type="submission" date="2016-11" db="EMBL/GenBank/DDBJ databases">
        <title>The macronuclear genome of Stentor coeruleus: a giant cell with tiny introns.</title>
        <authorList>
            <person name="Slabodnick M."/>
            <person name="Ruby J.G."/>
            <person name="Reiff S.B."/>
            <person name="Swart E.C."/>
            <person name="Gosai S."/>
            <person name="Prabakaran S."/>
            <person name="Witkowska E."/>
            <person name="Larue G.E."/>
            <person name="Fisher S."/>
            <person name="Freeman R.M."/>
            <person name="Gunawardena J."/>
            <person name="Chu W."/>
            <person name="Stover N.A."/>
            <person name="Gregory B.D."/>
            <person name="Nowacki M."/>
            <person name="Derisi J."/>
            <person name="Roy S.W."/>
            <person name="Marshall W.F."/>
            <person name="Sood P."/>
        </authorList>
    </citation>
    <scope>NUCLEOTIDE SEQUENCE [LARGE SCALE GENOMIC DNA]</scope>
    <source>
        <strain evidence="10">WM001</strain>
    </source>
</reference>
<dbReference type="SUPFAM" id="SSF81324">
    <property type="entry name" value="Voltage-gated potassium channels"/>
    <property type="match status" value="1"/>
</dbReference>
<keyword evidence="6 8" id="KW-0472">Membrane</keyword>
<dbReference type="SUPFAM" id="SSF82171">
    <property type="entry name" value="DPP6 N-terminal domain-like"/>
    <property type="match status" value="1"/>
</dbReference>
<feature type="transmembrane region" description="Helical" evidence="8">
    <location>
        <begin position="1016"/>
        <end position="1038"/>
    </location>
</feature>